<sequence length="164" mass="18997">MINQLNSKIRPSLKKSQQLLYYIIQSKDKVEDKTKLAKLQYFADFIHYAFHGQPISQQEIIYTKQKQGLLSRNFTDDIEVLKLSGLIDETSKYNYVIKKKVNISLSNEEIRTVQYVLKKYGDLSYSDLVGICHSQVPYLATKEGAIAEFFTAYNLVDEYKDYAG</sequence>
<dbReference type="AlphaFoldDB" id="A0A554LMT0"/>
<dbReference type="InterPro" id="IPR025272">
    <property type="entry name" value="SocA_Panacea"/>
</dbReference>
<organism evidence="2 3">
    <name type="scientific">Candidatus Berkelbacteria bacterium Licking1014_85</name>
    <dbReference type="NCBI Taxonomy" id="2017148"/>
    <lineage>
        <taxon>Bacteria</taxon>
        <taxon>Candidatus Berkelbacteria</taxon>
    </lineage>
</organism>
<feature type="domain" description="Antitoxin SocA-like Panacea" evidence="1">
    <location>
        <begin position="36"/>
        <end position="135"/>
    </location>
</feature>
<accession>A0A554LMT0</accession>
<evidence type="ECO:0000313" key="2">
    <source>
        <dbReference type="EMBL" id="TSC94196.1"/>
    </source>
</evidence>
<reference evidence="2 3" key="1">
    <citation type="submission" date="2017-07" db="EMBL/GenBank/DDBJ databases">
        <title>Mechanisms for carbon and nitrogen cycling indicate functional differentiation within the Candidate Phyla Radiation.</title>
        <authorList>
            <person name="Danczak R.E."/>
            <person name="Johnston M.D."/>
            <person name="Kenah C."/>
            <person name="Slattery M."/>
            <person name="Wrighton K.C."/>
            <person name="Wilkins M.J."/>
        </authorList>
    </citation>
    <scope>NUCLEOTIDE SEQUENCE [LARGE SCALE GENOMIC DNA]</scope>
    <source>
        <strain evidence="2">Licking1014_85</strain>
    </source>
</reference>
<comment type="caution">
    <text evidence="2">The sequence shown here is derived from an EMBL/GenBank/DDBJ whole genome shotgun (WGS) entry which is preliminary data.</text>
</comment>
<dbReference type="EMBL" id="VMGI01000001">
    <property type="protein sequence ID" value="TSC94196.1"/>
    <property type="molecule type" value="Genomic_DNA"/>
</dbReference>
<protein>
    <recommendedName>
        <fullName evidence="1">Antitoxin SocA-like Panacea domain-containing protein</fullName>
    </recommendedName>
</protein>
<name>A0A554LMT0_9BACT</name>
<evidence type="ECO:0000259" key="1">
    <source>
        <dbReference type="Pfam" id="PF13274"/>
    </source>
</evidence>
<gene>
    <name evidence="2" type="ORF">CEN91_17</name>
</gene>
<dbReference type="Pfam" id="PF13274">
    <property type="entry name" value="SocA_Panacea"/>
    <property type="match status" value="1"/>
</dbReference>
<evidence type="ECO:0000313" key="3">
    <source>
        <dbReference type="Proteomes" id="UP000315589"/>
    </source>
</evidence>
<dbReference type="Proteomes" id="UP000315589">
    <property type="component" value="Unassembled WGS sequence"/>
</dbReference>
<proteinExistence type="predicted"/>